<dbReference type="GO" id="GO:0016491">
    <property type="term" value="F:oxidoreductase activity"/>
    <property type="evidence" value="ECO:0007669"/>
    <property type="project" value="InterPro"/>
</dbReference>
<dbReference type="Proteomes" id="UP000242519">
    <property type="component" value="Unassembled WGS sequence"/>
</dbReference>
<sequence>MPFSLPSPPLSINFSTIPLLIASLLTYVVLCSALRYQRRDAKLKKYGFTDREAMRKMSNVEAQKIIAYLAELEFPKLYFTSVQFALFKTYGIPTISGLLVATREFSTPENASKRYADTGVLIQEFVGHHPKSPRVIKALARMNYIHSRYQKAGKISNSDLLYTLSVFITEPISWVERYEWRAMNDMEICAIGTFWKSIGDAMGIVYDGALAKSEWEDGIAFYEDIKMWAEGYERDFMMAATPNKITADELIPLLLFYLPQNFKAAGKHMVGVLMGERLRAAMMHPTPPATYFQFVNAVFGMRRFFLRYLALPRPEFMRVRELSDTPDPKTGRYHTNRYQAHPFYNKPTFLSRWGPEGWFVWASGGDVPGSKGDLYIPEGYKFEEVGPKGMKNRGTEEMKTWEEKLEAERPAGCPFAFGQAILTQALPSWSTLGFSETHILAYLLHDIGTMDENITATLLSVEFYGWFLALGRLKLHEAPIEQAENVAEVNVALGSAALTYRDVISSDLEKHTDTASPSRPQDLGGTGTLTRLGGLVQLATVFDMASASDFNALPRFHVN</sequence>
<dbReference type="OrthoDB" id="545169at2759"/>
<dbReference type="PANTHER" id="PTHR36124">
    <property type="match status" value="1"/>
</dbReference>
<evidence type="ECO:0000256" key="1">
    <source>
        <dbReference type="SAM" id="Phobius"/>
    </source>
</evidence>
<dbReference type="AlphaFoldDB" id="A0A218Z6E8"/>
<protein>
    <recommendedName>
        <fullName evidence="4">ER-bound oxygenase mpaB/mpaB'/Rubber oxygenase catalytic domain-containing protein</fullName>
    </recommendedName>
</protein>
<name>A0A218Z6E8_9HELO</name>
<organism evidence="2 3">
    <name type="scientific">Diplocarpon coronariae</name>
    <dbReference type="NCBI Taxonomy" id="2795749"/>
    <lineage>
        <taxon>Eukaryota</taxon>
        <taxon>Fungi</taxon>
        <taxon>Dikarya</taxon>
        <taxon>Ascomycota</taxon>
        <taxon>Pezizomycotina</taxon>
        <taxon>Leotiomycetes</taxon>
        <taxon>Helotiales</taxon>
        <taxon>Drepanopezizaceae</taxon>
        <taxon>Diplocarpon</taxon>
    </lineage>
</organism>
<dbReference type="EMBL" id="MZNU01000177">
    <property type="protein sequence ID" value="OWP03274.1"/>
    <property type="molecule type" value="Genomic_DNA"/>
</dbReference>
<keyword evidence="1" id="KW-1133">Transmembrane helix</keyword>
<dbReference type="STRING" id="503106.A0A218Z6E8"/>
<evidence type="ECO:0000313" key="2">
    <source>
        <dbReference type="EMBL" id="OWP03274.1"/>
    </source>
</evidence>
<dbReference type="PANTHER" id="PTHR36124:SF1">
    <property type="entry name" value="ER-BOUND OXYGENASE MPAB_MPAB'_RUBBER OXYGENASE CATALYTIC DOMAIN-CONTAINING PROTEIN"/>
    <property type="match status" value="1"/>
</dbReference>
<keyword evidence="1" id="KW-0472">Membrane</keyword>
<dbReference type="InterPro" id="IPR046366">
    <property type="entry name" value="MPAB"/>
</dbReference>
<feature type="transmembrane region" description="Helical" evidence="1">
    <location>
        <begin position="12"/>
        <end position="36"/>
    </location>
</feature>
<keyword evidence="3" id="KW-1185">Reference proteome</keyword>
<evidence type="ECO:0000313" key="3">
    <source>
        <dbReference type="Proteomes" id="UP000242519"/>
    </source>
</evidence>
<keyword evidence="1" id="KW-0812">Transmembrane</keyword>
<proteinExistence type="predicted"/>
<gene>
    <name evidence="2" type="ORF">B2J93_3006</name>
</gene>
<dbReference type="InParanoid" id="A0A218Z6E8"/>
<evidence type="ECO:0008006" key="4">
    <source>
        <dbReference type="Google" id="ProtNLM"/>
    </source>
</evidence>
<reference evidence="2 3" key="1">
    <citation type="submission" date="2017-04" db="EMBL/GenBank/DDBJ databases">
        <title>Draft genome sequence of Marssonina coronaria NL1: causal agent of apple blotch.</title>
        <authorList>
            <person name="Cheng Q."/>
        </authorList>
    </citation>
    <scope>NUCLEOTIDE SEQUENCE [LARGE SCALE GENOMIC DNA]</scope>
    <source>
        <strain evidence="2 3">NL1</strain>
    </source>
</reference>
<comment type="caution">
    <text evidence="2">The sequence shown here is derived from an EMBL/GenBank/DDBJ whole genome shotgun (WGS) entry which is preliminary data.</text>
</comment>
<accession>A0A218Z6E8</accession>